<evidence type="ECO:0000313" key="5">
    <source>
        <dbReference type="Proteomes" id="UP001580407"/>
    </source>
</evidence>
<keyword evidence="1" id="KW-0805">Transcription regulation</keyword>
<name>A0ABV5B209_9BACL</name>
<organism evidence="4 5">
    <name type="scientific">Paenibacillus terreus</name>
    <dbReference type="NCBI Taxonomy" id="1387834"/>
    <lineage>
        <taxon>Bacteria</taxon>
        <taxon>Bacillati</taxon>
        <taxon>Bacillota</taxon>
        <taxon>Bacilli</taxon>
        <taxon>Bacillales</taxon>
        <taxon>Paenibacillaceae</taxon>
        <taxon>Paenibacillus</taxon>
    </lineage>
</organism>
<dbReference type="Gene3D" id="1.10.10.60">
    <property type="entry name" value="Homeodomain-like"/>
    <property type="match status" value="2"/>
</dbReference>
<evidence type="ECO:0000313" key="4">
    <source>
        <dbReference type="EMBL" id="MFB5679703.1"/>
    </source>
</evidence>
<dbReference type="Pfam" id="PF06719">
    <property type="entry name" value="AraC_N"/>
    <property type="match status" value="1"/>
</dbReference>
<dbReference type="PANTHER" id="PTHR43436">
    <property type="entry name" value="ARAC-FAMILY TRANSCRIPTIONAL REGULATOR"/>
    <property type="match status" value="1"/>
</dbReference>
<dbReference type="Pfam" id="PF12833">
    <property type="entry name" value="HTH_18"/>
    <property type="match status" value="1"/>
</dbReference>
<keyword evidence="2" id="KW-0804">Transcription</keyword>
<feature type="domain" description="HTH araC/xylS-type" evidence="3">
    <location>
        <begin position="199"/>
        <end position="297"/>
    </location>
</feature>
<sequence>MHKFAQSSDPSICQQELAWLIQQHAPSDGAHASAVPELSFRRASHETEHFNSVSVPSFYVIAQGGKDVTFGGKTYSCDPSNCLVTSVHLPVVGKITQASPQLPYLSVQLEFSQDMIVDILKSSKPMVNGTTGPGLVVSSSTPPLLEAVIRLVRLLYTPGDIEVLAPLIIREILYRVMQGEQGEIIRQFALIGTQAQRVAKVIHMINRDYAKPFLIEELAKEVNMSPSALHKQFKKVTAMSPLQYQKAIRLQAARRLLLTEDLEAAEAAFRVGYESPTQFSREYARRFGRPPMTDMKQLRTSIIEETKKADL</sequence>
<dbReference type="RefSeq" id="WP_375523543.1">
    <property type="nucleotide sequence ID" value="NZ_JBHILM010000002.1"/>
</dbReference>
<dbReference type="Proteomes" id="UP001580407">
    <property type="component" value="Unassembled WGS sequence"/>
</dbReference>
<dbReference type="PANTHER" id="PTHR43436:SF1">
    <property type="entry name" value="TRANSCRIPTIONAL REGULATORY PROTEIN"/>
    <property type="match status" value="1"/>
</dbReference>
<evidence type="ECO:0000259" key="3">
    <source>
        <dbReference type="PROSITE" id="PS01124"/>
    </source>
</evidence>
<dbReference type="InterPro" id="IPR018060">
    <property type="entry name" value="HTH_AraC"/>
</dbReference>
<gene>
    <name evidence="4" type="ORF">ACE3NQ_02085</name>
</gene>
<comment type="caution">
    <text evidence="4">The sequence shown here is derived from an EMBL/GenBank/DDBJ whole genome shotgun (WGS) entry which is preliminary data.</text>
</comment>
<dbReference type="InterPro" id="IPR009057">
    <property type="entry name" value="Homeodomain-like_sf"/>
</dbReference>
<dbReference type="EMBL" id="JBHILM010000002">
    <property type="protein sequence ID" value="MFB5679703.1"/>
    <property type="molecule type" value="Genomic_DNA"/>
</dbReference>
<dbReference type="SUPFAM" id="SSF46689">
    <property type="entry name" value="Homeodomain-like"/>
    <property type="match status" value="2"/>
</dbReference>
<reference evidence="4 5" key="1">
    <citation type="submission" date="2024-09" db="EMBL/GenBank/DDBJ databases">
        <authorList>
            <person name="Ruan L."/>
        </authorList>
    </citation>
    <scope>NUCLEOTIDE SEQUENCE [LARGE SCALE GENOMIC DNA]</scope>
    <source>
        <strain evidence="4 5">D33</strain>
    </source>
</reference>
<evidence type="ECO:0000256" key="2">
    <source>
        <dbReference type="ARBA" id="ARBA00023163"/>
    </source>
</evidence>
<accession>A0ABV5B209</accession>
<evidence type="ECO:0000256" key="1">
    <source>
        <dbReference type="ARBA" id="ARBA00023015"/>
    </source>
</evidence>
<dbReference type="InterPro" id="IPR009594">
    <property type="entry name" value="Tscrpt_reg_HTH_AraC_N"/>
</dbReference>
<protein>
    <submittedName>
        <fullName evidence="4">AraC family transcriptional regulator N-terminal domain-containing protein</fullName>
    </submittedName>
</protein>
<proteinExistence type="predicted"/>
<keyword evidence="5" id="KW-1185">Reference proteome</keyword>
<dbReference type="SMART" id="SM00342">
    <property type="entry name" value="HTH_ARAC"/>
    <property type="match status" value="1"/>
</dbReference>
<dbReference type="PROSITE" id="PS01124">
    <property type="entry name" value="HTH_ARAC_FAMILY_2"/>
    <property type="match status" value="1"/>
</dbReference>